<dbReference type="InterPro" id="IPR036291">
    <property type="entry name" value="NAD(P)-bd_dom_sf"/>
</dbReference>
<keyword evidence="2" id="KW-0560">Oxidoreductase</keyword>
<keyword evidence="7" id="KW-1185">Reference proteome</keyword>
<reference evidence="7" key="1">
    <citation type="journal article" date="2019" name="Int. J. Syst. Evol. Microbiol.">
        <title>The Global Catalogue of Microorganisms (GCM) 10K type strain sequencing project: providing services to taxonomists for standard genome sequencing and annotation.</title>
        <authorList>
            <consortium name="The Broad Institute Genomics Platform"/>
            <consortium name="The Broad Institute Genome Sequencing Center for Infectious Disease"/>
            <person name="Wu L."/>
            <person name="Ma J."/>
        </authorList>
    </citation>
    <scope>NUCLEOTIDE SEQUENCE [LARGE SCALE GENOMIC DNA]</scope>
    <source>
        <strain evidence="7">JCM 17804</strain>
    </source>
</reference>
<dbReference type="PIRSF" id="PIRSF500136">
    <property type="entry name" value="UDP_ManNAc_DH"/>
    <property type="match status" value="1"/>
</dbReference>
<evidence type="ECO:0000256" key="1">
    <source>
        <dbReference type="ARBA" id="ARBA00006601"/>
    </source>
</evidence>
<dbReference type="InterPro" id="IPR001732">
    <property type="entry name" value="UDP-Glc/GDP-Man_DH_N"/>
</dbReference>
<dbReference type="InterPro" id="IPR014026">
    <property type="entry name" value="UDP-Glc/GDP-Man_DH_dimer"/>
</dbReference>
<dbReference type="Gene3D" id="3.40.50.720">
    <property type="entry name" value="NAD(P)-binding Rossmann-like Domain"/>
    <property type="match status" value="2"/>
</dbReference>
<dbReference type="InterPro" id="IPR017476">
    <property type="entry name" value="UDP-Glc/GDP-Man"/>
</dbReference>
<dbReference type="Proteomes" id="UP001500975">
    <property type="component" value="Unassembled WGS sequence"/>
</dbReference>
<dbReference type="EMBL" id="BAABGJ010000081">
    <property type="protein sequence ID" value="GAA4358698.1"/>
    <property type="molecule type" value="Genomic_DNA"/>
</dbReference>
<keyword evidence="3" id="KW-0520">NAD</keyword>
<comment type="similarity">
    <text evidence="1 4">Belongs to the UDP-glucose/GDP-mannose dehydrogenase family.</text>
</comment>
<dbReference type="SMART" id="SM00984">
    <property type="entry name" value="UDPG_MGDP_dh_C"/>
    <property type="match status" value="1"/>
</dbReference>
<dbReference type="PANTHER" id="PTHR43491">
    <property type="entry name" value="UDP-N-ACETYL-D-MANNOSAMINE DEHYDROGENASE"/>
    <property type="match status" value="1"/>
</dbReference>
<dbReference type="NCBIfam" id="TIGR03026">
    <property type="entry name" value="NDP-sugDHase"/>
    <property type="match status" value="1"/>
</dbReference>
<proteinExistence type="inferred from homology"/>
<dbReference type="SUPFAM" id="SSF51735">
    <property type="entry name" value="NAD(P)-binding Rossmann-fold domains"/>
    <property type="match status" value="1"/>
</dbReference>
<evidence type="ECO:0000256" key="3">
    <source>
        <dbReference type="ARBA" id="ARBA00023027"/>
    </source>
</evidence>
<comment type="caution">
    <text evidence="6">The sequence shown here is derived from an EMBL/GenBank/DDBJ whole genome shotgun (WGS) entry which is preliminary data.</text>
</comment>
<organism evidence="6 7">
    <name type="scientific">Variovorax defluvii</name>
    <dbReference type="NCBI Taxonomy" id="913761"/>
    <lineage>
        <taxon>Bacteria</taxon>
        <taxon>Pseudomonadati</taxon>
        <taxon>Pseudomonadota</taxon>
        <taxon>Betaproteobacteria</taxon>
        <taxon>Burkholderiales</taxon>
        <taxon>Comamonadaceae</taxon>
        <taxon>Variovorax</taxon>
    </lineage>
</organism>
<dbReference type="Pfam" id="PF00984">
    <property type="entry name" value="UDPG_MGDP_dh"/>
    <property type="match status" value="1"/>
</dbReference>
<sequence>MKSVDPFTAPECALTCKGIEETMRLRRDENCDVAWGERPIADETTVVKTAPSLIADSEAIAIVGLGYVGLPLAVEFGKLRTVIGFDIDTSRIAELQSGKDSTLEVGPQELRAASKLRFSSCIKDIAGCRVFIVTVPTPVDMANRPDLSALTAATETVGRVMPEGAIVIYESTVYPGATEEVCVPVLERVSGKKYNVDFFCGYSPERINPGDKVNTLTRIKKITSGSTPEVAEAVDGLYRGIIAAGTHKAASLKVAEAAKVIENTQRDLNIALVNELSVIFERLGIDTLDVLEAAGSKWNFLPFRPGLVGGHCIGVDPYYLTHKAEEVGYHSQVILAGRRINDNMARYVARNTLRLMLRNGIDVARSRIGVMGITFKEDCPDIRNSKVVDMIREFESWGAEVVVTDPWVRAEDLTEEYGLQLGQIDADNPVDALVVAVGHRAFRGMSSAELHAMCRGSRPVMADVKGLYERGRLAELGFTVFRL</sequence>
<evidence type="ECO:0000259" key="5">
    <source>
        <dbReference type="SMART" id="SM00984"/>
    </source>
</evidence>
<evidence type="ECO:0000313" key="6">
    <source>
        <dbReference type="EMBL" id="GAA4358698.1"/>
    </source>
</evidence>
<dbReference type="InterPro" id="IPR008927">
    <property type="entry name" value="6-PGluconate_DH-like_C_sf"/>
</dbReference>
<protein>
    <submittedName>
        <fullName evidence="6">Vi polysaccharide biosynthesis UDP-N-acetylglucosamine C-6 dehydrogenase TviB</fullName>
    </submittedName>
</protein>
<dbReference type="InterPro" id="IPR028359">
    <property type="entry name" value="UDP_ManNAc/GlcNAc_DH"/>
</dbReference>
<dbReference type="SUPFAM" id="SSF52413">
    <property type="entry name" value="UDP-glucose/GDP-mannose dehydrogenase C-terminal domain"/>
    <property type="match status" value="1"/>
</dbReference>
<dbReference type="PIRSF" id="PIRSF000124">
    <property type="entry name" value="UDPglc_GDPman_dh"/>
    <property type="match status" value="1"/>
</dbReference>
<dbReference type="InterPro" id="IPR014027">
    <property type="entry name" value="UDP-Glc/GDP-Man_DH_C"/>
</dbReference>
<evidence type="ECO:0000256" key="2">
    <source>
        <dbReference type="ARBA" id="ARBA00023002"/>
    </source>
</evidence>
<accession>A0ABP8IH05</accession>
<dbReference type="Pfam" id="PF03721">
    <property type="entry name" value="UDPG_MGDP_dh_N"/>
    <property type="match status" value="1"/>
</dbReference>
<dbReference type="InterPro" id="IPR036220">
    <property type="entry name" value="UDP-Glc/GDP-Man_DH_C_sf"/>
</dbReference>
<gene>
    <name evidence="6" type="primary">tviB</name>
    <name evidence="6" type="ORF">GCM10023165_53910</name>
</gene>
<name>A0ABP8IH05_9BURK</name>
<dbReference type="PANTHER" id="PTHR43491:SF2">
    <property type="entry name" value="UDP-N-ACETYL-D-MANNOSAMINE DEHYDROGENASE"/>
    <property type="match status" value="1"/>
</dbReference>
<dbReference type="SUPFAM" id="SSF48179">
    <property type="entry name" value="6-phosphogluconate dehydrogenase C-terminal domain-like"/>
    <property type="match status" value="1"/>
</dbReference>
<evidence type="ECO:0000256" key="4">
    <source>
        <dbReference type="PIRNR" id="PIRNR000124"/>
    </source>
</evidence>
<dbReference type="Pfam" id="PF03720">
    <property type="entry name" value="UDPG_MGDP_dh_C"/>
    <property type="match status" value="1"/>
</dbReference>
<evidence type="ECO:0000313" key="7">
    <source>
        <dbReference type="Proteomes" id="UP001500975"/>
    </source>
</evidence>
<feature type="domain" description="UDP-glucose/GDP-mannose dehydrogenase C-terminal" evidence="5">
    <location>
        <begin position="369"/>
        <end position="470"/>
    </location>
</feature>